<dbReference type="InterPro" id="IPR017937">
    <property type="entry name" value="Thioredoxin_CS"/>
</dbReference>
<gene>
    <name evidence="11" type="ORF">G5A70_04105</name>
</gene>
<dbReference type="RefSeq" id="WP_173748307.1">
    <property type="nucleotide sequence ID" value="NZ_JAAITA010000003.1"/>
</dbReference>
<comment type="similarity">
    <text evidence="2">Belongs to the DsbD family.</text>
</comment>
<dbReference type="InterPro" id="IPR013740">
    <property type="entry name" value="Redoxin"/>
</dbReference>
<reference evidence="11 12" key="1">
    <citation type="journal article" date="2020" name="Cell Host Microbe">
        <title>Functional and Genomic Variation between Human-Derived Isolates of Lachnospiraceae Reveals Inter- and Intra-Species Diversity.</title>
        <authorList>
            <person name="Sorbara M.T."/>
            <person name="Littmann E.R."/>
            <person name="Fontana E."/>
            <person name="Moody T.U."/>
            <person name="Kohout C.E."/>
            <person name="Gjonbalaj M."/>
            <person name="Eaton V."/>
            <person name="Seok R."/>
            <person name="Leiner I.M."/>
            <person name="Pamer E.G."/>
        </authorList>
    </citation>
    <scope>NUCLEOTIDE SEQUENCE [LARGE SCALE GENOMIC DNA]</scope>
    <source>
        <strain evidence="11 12">MSK.15.26</strain>
    </source>
</reference>
<dbReference type="EMBL" id="JAAITA010000003">
    <property type="protein sequence ID" value="NSJ85378.1"/>
    <property type="molecule type" value="Genomic_DNA"/>
</dbReference>
<dbReference type="Pfam" id="PF02683">
    <property type="entry name" value="DsbD_TM"/>
    <property type="match status" value="1"/>
</dbReference>
<keyword evidence="5" id="KW-0201">Cytochrome c-type biogenesis</keyword>
<organism evidence="11 12">
    <name type="scientific">Blautia hansenii</name>
    <name type="common">Ruminococcus hansenii</name>
    <dbReference type="NCBI Taxonomy" id="1322"/>
    <lineage>
        <taxon>Bacteria</taxon>
        <taxon>Bacillati</taxon>
        <taxon>Bacillota</taxon>
        <taxon>Clostridia</taxon>
        <taxon>Lachnospirales</taxon>
        <taxon>Lachnospiraceae</taxon>
        <taxon>Blautia</taxon>
    </lineage>
</organism>
<accession>A0ABX2I4J3</accession>
<feature type="transmembrane region" description="Helical" evidence="9">
    <location>
        <begin position="92"/>
        <end position="110"/>
    </location>
</feature>
<dbReference type="PANTHER" id="PTHR31272:SF4">
    <property type="entry name" value="CYTOCHROME C-TYPE BIOGENESIS PROTEIN HI_1454-RELATED"/>
    <property type="match status" value="1"/>
</dbReference>
<comment type="subcellular location">
    <subcellularLocation>
        <location evidence="1">Cell membrane</location>
        <topology evidence="1">Multi-pass membrane protein</topology>
    </subcellularLocation>
</comment>
<keyword evidence="3" id="KW-1003">Cell membrane</keyword>
<dbReference type="InterPro" id="IPR051790">
    <property type="entry name" value="Cytochrome_c-biogenesis_DsbD"/>
</dbReference>
<evidence type="ECO:0000313" key="11">
    <source>
        <dbReference type="EMBL" id="NSJ85378.1"/>
    </source>
</evidence>
<feature type="region of interest" description="Disordered" evidence="8">
    <location>
        <begin position="247"/>
        <end position="267"/>
    </location>
</feature>
<feature type="transmembrane region" description="Helical" evidence="9">
    <location>
        <begin position="212"/>
        <end position="231"/>
    </location>
</feature>
<feature type="transmembrane region" description="Helical" evidence="9">
    <location>
        <begin position="58"/>
        <end position="80"/>
    </location>
</feature>
<name>A0ABX2I4J3_BLAHA</name>
<keyword evidence="4 9" id="KW-0812">Transmembrane</keyword>
<dbReference type="PROSITE" id="PS51352">
    <property type="entry name" value="THIOREDOXIN_2"/>
    <property type="match status" value="1"/>
</dbReference>
<dbReference type="PANTHER" id="PTHR31272">
    <property type="entry name" value="CYTOCHROME C-TYPE BIOGENESIS PROTEIN HI_1454-RELATED"/>
    <property type="match status" value="1"/>
</dbReference>
<dbReference type="Gene3D" id="3.40.30.10">
    <property type="entry name" value="Glutaredoxin"/>
    <property type="match status" value="1"/>
</dbReference>
<evidence type="ECO:0000256" key="3">
    <source>
        <dbReference type="ARBA" id="ARBA00022475"/>
    </source>
</evidence>
<feature type="transmembrane region" description="Helical" evidence="9">
    <location>
        <begin position="12"/>
        <end position="37"/>
    </location>
</feature>
<evidence type="ECO:0000313" key="12">
    <source>
        <dbReference type="Proteomes" id="UP000822142"/>
    </source>
</evidence>
<proteinExistence type="inferred from homology"/>
<dbReference type="PROSITE" id="PS00194">
    <property type="entry name" value="THIOREDOXIN_1"/>
    <property type="match status" value="1"/>
</dbReference>
<evidence type="ECO:0000256" key="4">
    <source>
        <dbReference type="ARBA" id="ARBA00022692"/>
    </source>
</evidence>
<dbReference type="Proteomes" id="UP000822142">
    <property type="component" value="Unassembled WGS sequence"/>
</dbReference>
<feature type="transmembrane region" description="Helical" evidence="9">
    <location>
        <begin position="131"/>
        <end position="152"/>
    </location>
</feature>
<feature type="compositionally biased region" description="Basic and acidic residues" evidence="8">
    <location>
        <begin position="248"/>
        <end position="258"/>
    </location>
</feature>
<evidence type="ECO:0000256" key="5">
    <source>
        <dbReference type="ARBA" id="ARBA00022748"/>
    </source>
</evidence>
<feature type="domain" description="Thioredoxin" evidence="10">
    <location>
        <begin position="266"/>
        <end position="412"/>
    </location>
</feature>
<dbReference type="InterPro" id="IPR013766">
    <property type="entry name" value="Thioredoxin_domain"/>
</dbReference>
<keyword evidence="12" id="KW-1185">Reference proteome</keyword>
<feature type="transmembrane region" description="Helical" evidence="9">
    <location>
        <begin position="172"/>
        <end position="200"/>
    </location>
</feature>
<dbReference type="Pfam" id="PF08534">
    <property type="entry name" value="Redoxin"/>
    <property type="match status" value="1"/>
</dbReference>
<dbReference type="InterPro" id="IPR003834">
    <property type="entry name" value="Cyt_c_assmbl_TM_dom"/>
</dbReference>
<keyword evidence="6 9" id="KW-1133">Transmembrane helix</keyword>
<evidence type="ECO:0000256" key="7">
    <source>
        <dbReference type="ARBA" id="ARBA00023136"/>
    </source>
</evidence>
<evidence type="ECO:0000256" key="8">
    <source>
        <dbReference type="SAM" id="MobiDB-lite"/>
    </source>
</evidence>
<keyword evidence="7 9" id="KW-0472">Membrane</keyword>
<protein>
    <submittedName>
        <fullName evidence="11">Redoxin family protein</fullName>
    </submittedName>
</protein>
<dbReference type="SUPFAM" id="SSF52833">
    <property type="entry name" value="Thioredoxin-like"/>
    <property type="match status" value="1"/>
</dbReference>
<evidence type="ECO:0000256" key="2">
    <source>
        <dbReference type="ARBA" id="ARBA00006143"/>
    </source>
</evidence>
<evidence type="ECO:0000259" key="10">
    <source>
        <dbReference type="PROSITE" id="PS51352"/>
    </source>
</evidence>
<dbReference type="InterPro" id="IPR036249">
    <property type="entry name" value="Thioredoxin-like_sf"/>
</dbReference>
<evidence type="ECO:0000256" key="1">
    <source>
        <dbReference type="ARBA" id="ARBA00004651"/>
    </source>
</evidence>
<sequence>MGFSLDVSVPVFTVFLQGLISFFSPCILPLIPLYIGYLSGGTGTMGEDGKMHYKKSKVMLHTFCFVIGVSFAFFLLGLGFSAMGEFFKSNQALFARIGGILVVFLGLYQLGVFGSSKILGNERRLPLKLNVLAMSPITALLMGFTFSFAWTPCVGPALTSVLLMAASASTRGMGFLLIGVYTVGFVLPFLAVGLFTSTVLEFFKSHGKAVRYTVKAGGVLMVLMGVLMFTGKMNSVTGYLSGVPADTVQEKEESKTEEENTSAGTEETVTPAVDFTLKDQYGNTHTLSEYKGKTVFLNFWATWCPPCKAEMPDIQKIYEEYQEKGDDSLVILGIAAPNWGQEQSQEGITAFLEEMGYTYPVVMDTTGEMFMAYGISSFPTTFMIDKEGNVFGYASGQLSEDMMRSIIRQTVEGKRE</sequence>
<evidence type="ECO:0000256" key="6">
    <source>
        <dbReference type="ARBA" id="ARBA00022989"/>
    </source>
</evidence>
<evidence type="ECO:0000256" key="9">
    <source>
        <dbReference type="SAM" id="Phobius"/>
    </source>
</evidence>
<dbReference type="CDD" id="cd02966">
    <property type="entry name" value="TlpA_like_family"/>
    <property type="match status" value="1"/>
</dbReference>
<comment type="caution">
    <text evidence="11">The sequence shown here is derived from an EMBL/GenBank/DDBJ whole genome shotgun (WGS) entry which is preliminary data.</text>
</comment>